<evidence type="ECO:0000256" key="2">
    <source>
        <dbReference type="SAM" id="MobiDB-lite"/>
    </source>
</evidence>
<feature type="compositionally biased region" description="Polar residues" evidence="2">
    <location>
        <begin position="13"/>
        <end position="22"/>
    </location>
</feature>
<keyword evidence="1" id="KW-0479">Metal-binding</keyword>
<feature type="region of interest" description="Disordered" evidence="2">
    <location>
        <begin position="354"/>
        <end position="445"/>
    </location>
</feature>
<feature type="compositionally biased region" description="Polar residues" evidence="2">
    <location>
        <begin position="77"/>
        <end position="87"/>
    </location>
</feature>
<dbReference type="EMBL" id="JAKWBI020000652">
    <property type="protein sequence ID" value="KAJ2893153.1"/>
    <property type="molecule type" value="Genomic_DNA"/>
</dbReference>
<comment type="caution">
    <text evidence="4">The sequence shown here is derived from an EMBL/GenBank/DDBJ whole genome shotgun (WGS) entry which is preliminary data.</text>
</comment>
<feature type="compositionally biased region" description="Polar residues" evidence="2">
    <location>
        <begin position="354"/>
        <end position="365"/>
    </location>
</feature>
<feature type="region of interest" description="Disordered" evidence="2">
    <location>
        <begin position="49"/>
        <end position="89"/>
    </location>
</feature>
<dbReference type="AlphaFoldDB" id="A0AAD5WNC5"/>
<dbReference type="Gene3D" id="3.30.160.60">
    <property type="entry name" value="Classic Zinc Finger"/>
    <property type="match status" value="1"/>
</dbReference>
<evidence type="ECO:0000313" key="4">
    <source>
        <dbReference type="EMBL" id="KAJ2893153.1"/>
    </source>
</evidence>
<accession>A0AAD5WNC5</accession>
<feature type="region of interest" description="Disordered" evidence="2">
    <location>
        <begin position="1"/>
        <end position="22"/>
    </location>
</feature>
<dbReference type="Proteomes" id="UP001201980">
    <property type="component" value="Unassembled WGS sequence"/>
</dbReference>
<feature type="compositionally biased region" description="Basic and acidic residues" evidence="2">
    <location>
        <begin position="407"/>
        <end position="418"/>
    </location>
</feature>
<evidence type="ECO:0000256" key="1">
    <source>
        <dbReference type="PROSITE-ProRule" id="PRU00042"/>
    </source>
</evidence>
<gene>
    <name evidence="4" type="ORF">MKZ38_008987</name>
</gene>
<keyword evidence="1" id="KW-0863">Zinc-finger</keyword>
<dbReference type="PROSITE" id="PS00028">
    <property type="entry name" value="ZINC_FINGER_C2H2_1"/>
    <property type="match status" value="1"/>
</dbReference>
<evidence type="ECO:0000313" key="5">
    <source>
        <dbReference type="Proteomes" id="UP001201980"/>
    </source>
</evidence>
<protein>
    <recommendedName>
        <fullName evidence="3">C2H2-type domain-containing protein</fullName>
    </recommendedName>
</protein>
<keyword evidence="1" id="KW-0862">Zinc</keyword>
<name>A0AAD5WNC5_9PEZI</name>
<dbReference type="SMART" id="SM00355">
    <property type="entry name" value="ZnF_C2H2"/>
    <property type="match status" value="3"/>
</dbReference>
<feature type="region of interest" description="Disordered" evidence="2">
    <location>
        <begin position="534"/>
        <end position="565"/>
    </location>
</feature>
<reference evidence="4" key="1">
    <citation type="submission" date="2022-07" db="EMBL/GenBank/DDBJ databases">
        <title>Draft genome sequence of Zalerion maritima ATCC 34329, a (micro)plastics degrading marine fungus.</title>
        <authorList>
            <person name="Paco A."/>
            <person name="Goncalves M.F.M."/>
            <person name="Rocha-Santos T.A.P."/>
            <person name="Alves A."/>
        </authorList>
    </citation>
    <scope>NUCLEOTIDE SEQUENCE</scope>
    <source>
        <strain evidence="4">ATCC 34329</strain>
    </source>
</reference>
<keyword evidence="5" id="KW-1185">Reference proteome</keyword>
<organism evidence="4 5">
    <name type="scientific">Zalerion maritima</name>
    <dbReference type="NCBI Taxonomy" id="339359"/>
    <lineage>
        <taxon>Eukaryota</taxon>
        <taxon>Fungi</taxon>
        <taxon>Dikarya</taxon>
        <taxon>Ascomycota</taxon>
        <taxon>Pezizomycotina</taxon>
        <taxon>Sordariomycetes</taxon>
        <taxon>Lulworthiomycetidae</taxon>
        <taxon>Lulworthiales</taxon>
        <taxon>Lulworthiaceae</taxon>
        <taxon>Zalerion</taxon>
    </lineage>
</organism>
<feature type="compositionally biased region" description="Low complexity" evidence="2">
    <location>
        <begin position="538"/>
        <end position="562"/>
    </location>
</feature>
<feature type="compositionally biased region" description="Low complexity" evidence="2">
    <location>
        <begin position="53"/>
        <end position="65"/>
    </location>
</feature>
<dbReference type="PROSITE" id="PS50157">
    <property type="entry name" value="ZINC_FINGER_C2H2_2"/>
    <property type="match status" value="1"/>
</dbReference>
<dbReference type="GO" id="GO:0008270">
    <property type="term" value="F:zinc ion binding"/>
    <property type="evidence" value="ECO:0007669"/>
    <property type="project" value="UniProtKB-KW"/>
</dbReference>
<sequence>MAVASYQPRPHQQHQATQNKYPLTATTNFFTGSGINTNQHQPDFVFAEASNRPSSTPSWSSQQQPVTIPRSAPAPNLTYSSPPNNTTDEVLLPVEDLVPELMNDHHRWQQQQQQGFSTPRGIGHLPVHQRNSSLSTIGSASPSSPFTSTSANAHIAISDSDTDGLSDFASQEAMAAMYAPKQNIHADSFYSQYPSSLSHTRYHQQPHQQHQQSHRGRNTLLPPAEFQHFTSSNPVSVASSIASDSPATPSVEDHHYHIQQQPHPMNKRQKQSEYHPSLPPIYQYGSASNFFYDAVSFNPSVPKLDRTMTDVYSDELYNPNFSITTTVSPSTPTSAVSPNSDVFSQRIHAANNQHLSAAHSPATTISRERSPFRHGSPLAPLSHDLNTPRVPATSHGDMRYQSSQQHQMRDQIKAERDAAAAAMLHHQRQEHIASRRQQQQGHQDPIKRISPQDELLEFNEQSDAADFPLFPQQDNSHHFMDLNDGSVAHTTQSLAAIPVTAHDTSFANFIPTSLPQHYPFMPRENENDMHLAGMSRAQQQQDHQQHQSMQSPTSPQKPSSSSADRGTFSCTYQGCPLRFETAALLQKHKREGHRQAHGLGGRREIGMVPGVTSTQNGPHRCMQINPSTGKPCNMEFSRPYDLTRHEDTIHNPKKKKVTCPACTDKKQFSRGDALSRHYRVCHPELTPPGKRRGGAGRG</sequence>
<feature type="region of interest" description="Disordered" evidence="2">
    <location>
        <begin position="603"/>
        <end position="632"/>
    </location>
</feature>
<feature type="domain" description="C2H2-type" evidence="3">
    <location>
        <begin position="619"/>
        <end position="655"/>
    </location>
</feature>
<dbReference type="InterPro" id="IPR013087">
    <property type="entry name" value="Znf_C2H2_type"/>
</dbReference>
<proteinExistence type="predicted"/>
<evidence type="ECO:0000259" key="3">
    <source>
        <dbReference type="PROSITE" id="PS50157"/>
    </source>
</evidence>